<reference evidence="2 3" key="1">
    <citation type="submission" date="2020-07" db="EMBL/GenBank/DDBJ databases">
        <title>Comparative genomics of pyrophilous fungi reveals a link between fire events and developmental genes.</title>
        <authorList>
            <consortium name="DOE Joint Genome Institute"/>
            <person name="Steindorff A.S."/>
            <person name="Carver A."/>
            <person name="Calhoun S."/>
            <person name="Stillman K."/>
            <person name="Liu H."/>
            <person name="Lipzen A."/>
            <person name="Pangilinan J."/>
            <person name="Labutti K."/>
            <person name="Bruns T.D."/>
            <person name="Grigoriev I.V."/>
        </authorList>
    </citation>
    <scope>NUCLEOTIDE SEQUENCE [LARGE SCALE GENOMIC DNA]</scope>
    <source>
        <strain evidence="2 3">CBS 144469</strain>
    </source>
</reference>
<comment type="caution">
    <text evidence="2">The sequence shown here is derived from an EMBL/GenBank/DDBJ whole genome shotgun (WGS) entry which is preliminary data.</text>
</comment>
<organism evidence="2 3">
    <name type="scientific">Ephemerocybe angulata</name>
    <dbReference type="NCBI Taxonomy" id="980116"/>
    <lineage>
        <taxon>Eukaryota</taxon>
        <taxon>Fungi</taxon>
        <taxon>Dikarya</taxon>
        <taxon>Basidiomycota</taxon>
        <taxon>Agaricomycotina</taxon>
        <taxon>Agaricomycetes</taxon>
        <taxon>Agaricomycetidae</taxon>
        <taxon>Agaricales</taxon>
        <taxon>Agaricineae</taxon>
        <taxon>Psathyrellaceae</taxon>
        <taxon>Ephemerocybe</taxon>
    </lineage>
</organism>
<name>A0A8H6H7S9_9AGAR</name>
<dbReference type="AlphaFoldDB" id="A0A8H6H7S9"/>
<evidence type="ECO:0000256" key="1">
    <source>
        <dbReference type="SAM" id="MobiDB-lite"/>
    </source>
</evidence>
<feature type="compositionally biased region" description="Basic and acidic residues" evidence="1">
    <location>
        <begin position="34"/>
        <end position="49"/>
    </location>
</feature>
<evidence type="ECO:0000313" key="2">
    <source>
        <dbReference type="EMBL" id="KAF6741505.1"/>
    </source>
</evidence>
<proteinExistence type="predicted"/>
<feature type="compositionally biased region" description="Basic and acidic residues" evidence="1">
    <location>
        <begin position="11"/>
        <end position="26"/>
    </location>
</feature>
<evidence type="ECO:0000313" key="3">
    <source>
        <dbReference type="Proteomes" id="UP000521943"/>
    </source>
</evidence>
<feature type="compositionally biased region" description="Polar residues" evidence="1">
    <location>
        <begin position="1"/>
        <end position="10"/>
    </location>
</feature>
<feature type="compositionally biased region" description="Basic and acidic residues" evidence="1">
    <location>
        <begin position="74"/>
        <end position="85"/>
    </location>
</feature>
<protein>
    <submittedName>
        <fullName evidence="2">Uncharacterized protein</fullName>
    </submittedName>
</protein>
<dbReference type="EMBL" id="JACGCI010000238">
    <property type="protein sequence ID" value="KAF6741505.1"/>
    <property type="molecule type" value="Genomic_DNA"/>
</dbReference>
<feature type="region of interest" description="Disordered" evidence="1">
    <location>
        <begin position="303"/>
        <end position="326"/>
    </location>
</feature>
<dbReference type="Proteomes" id="UP000521943">
    <property type="component" value="Unassembled WGS sequence"/>
</dbReference>
<keyword evidence="3" id="KW-1185">Reference proteome</keyword>
<sequence length="350" mass="38267">MPTSTGQTRVRSPDPPEPRTGLERLGDTNSSLAKPREDRARRRTSDRLYHLLPMSTSANPPEPRTGDTNSPLARPREDRTRRRTGDQLYPPPHSNVADPPESRNGLERLGDANSSLARPREDRTPFAVIEPLSGWTVDGELEVEFAGAEEGNGAMEGGFWATVTAAPWAEAEAASGCGRREMRVVVVRAKAATGNRQLRKKKRTITGDLISGAAPASFTRFVPFKRRLDPSANQPIALTSSNTALIEVRRLFVAEVLKKVHSTTTAVECGDRQGTSLGSKVLDEVHSMTTAVEYEGRGRVRGSRSSTCLEYSTRRGPPPSTDSSPTLDEVVEARHRVTLVLHPTRCTRGD</sequence>
<feature type="compositionally biased region" description="Basic and acidic residues" evidence="1">
    <location>
        <begin position="100"/>
        <end position="110"/>
    </location>
</feature>
<accession>A0A8H6H7S9</accession>
<feature type="region of interest" description="Disordered" evidence="1">
    <location>
        <begin position="1"/>
        <end position="122"/>
    </location>
</feature>
<gene>
    <name evidence="2" type="ORF">DFP72DRAFT_1055108</name>
</gene>